<comment type="caution">
    <text evidence="2">The sequence shown here is derived from an EMBL/GenBank/DDBJ whole genome shotgun (WGS) entry which is preliminary data.</text>
</comment>
<evidence type="ECO:0000256" key="1">
    <source>
        <dbReference type="SAM" id="MobiDB-lite"/>
    </source>
</evidence>
<organism evidence="2 3">
    <name type="scientific">Owenia fusiformis</name>
    <name type="common">Polychaete worm</name>
    <dbReference type="NCBI Taxonomy" id="6347"/>
    <lineage>
        <taxon>Eukaryota</taxon>
        <taxon>Metazoa</taxon>
        <taxon>Spiralia</taxon>
        <taxon>Lophotrochozoa</taxon>
        <taxon>Annelida</taxon>
        <taxon>Polychaeta</taxon>
        <taxon>Sedentaria</taxon>
        <taxon>Canalipalpata</taxon>
        <taxon>Sabellida</taxon>
        <taxon>Oweniida</taxon>
        <taxon>Oweniidae</taxon>
        <taxon>Owenia</taxon>
    </lineage>
</organism>
<dbReference type="EMBL" id="CAIIXF020000010">
    <property type="protein sequence ID" value="CAH1797522.1"/>
    <property type="molecule type" value="Genomic_DNA"/>
</dbReference>
<dbReference type="AlphaFoldDB" id="A0A8S4PUL0"/>
<name>A0A8S4PUL0_OWEFU</name>
<reference evidence="2" key="1">
    <citation type="submission" date="2022-03" db="EMBL/GenBank/DDBJ databases">
        <authorList>
            <person name="Martin C."/>
        </authorList>
    </citation>
    <scope>NUCLEOTIDE SEQUENCE</scope>
</reference>
<protein>
    <submittedName>
        <fullName evidence="2">Uncharacterized protein</fullName>
    </submittedName>
</protein>
<dbReference type="OrthoDB" id="6152580at2759"/>
<evidence type="ECO:0000313" key="3">
    <source>
        <dbReference type="Proteomes" id="UP000749559"/>
    </source>
</evidence>
<accession>A0A8S4PUL0</accession>
<sequence>MERKHLSVKIPQVTKDTCATINESSIPSTAAMYDVDTEYEYIMQKALRSYHTHEEQEPSGESPVSLGEKRATRGEYKRVFLHKECARYALPPRPLTAPCRRLQDRRKKYLKRPDINHNNMMAKNKSIVFPNDIDPIIHVGRVNNRIERTVTSQPTRLTLPGQMDPSFFRKFSRDKSKERPKSEFDLNGFERKNSSENGQKSQRPKSAVYEYGGGLFKPHKFKKPGYFTIHPDWVSESLSVQRLSLQERTATFPPRRCKSAPPPIVKSRNPITWEFSKY</sequence>
<proteinExistence type="predicted"/>
<feature type="region of interest" description="Disordered" evidence="1">
    <location>
        <begin position="156"/>
        <end position="205"/>
    </location>
</feature>
<evidence type="ECO:0000313" key="2">
    <source>
        <dbReference type="EMBL" id="CAH1797522.1"/>
    </source>
</evidence>
<dbReference type="Proteomes" id="UP000749559">
    <property type="component" value="Unassembled WGS sequence"/>
</dbReference>
<gene>
    <name evidence="2" type="ORF">OFUS_LOCUS21790</name>
</gene>
<keyword evidence="3" id="KW-1185">Reference proteome</keyword>
<feature type="compositionally biased region" description="Basic and acidic residues" evidence="1">
    <location>
        <begin position="171"/>
        <end position="194"/>
    </location>
</feature>
<feature type="region of interest" description="Disordered" evidence="1">
    <location>
        <begin position="50"/>
        <end position="69"/>
    </location>
</feature>